<accession>A0ACC1NC11</accession>
<gene>
    <name evidence="1" type="ORF">NUW54_g11561</name>
</gene>
<name>A0ACC1NC11_9APHY</name>
<keyword evidence="2" id="KW-1185">Reference proteome</keyword>
<evidence type="ECO:0000313" key="2">
    <source>
        <dbReference type="Proteomes" id="UP001144978"/>
    </source>
</evidence>
<comment type="caution">
    <text evidence="1">The sequence shown here is derived from an EMBL/GenBank/DDBJ whole genome shotgun (WGS) entry which is preliminary data.</text>
</comment>
<sequence length="181" mass="20785">MKSCRATISATFQSSPPPYATQTQLGLCDVWDVNATQWSRRSLWSPLNIGNATNLLVKWINIGFTPGLGPLVKELERQFDRTQLQAREEKHHSSRSDHSAISRYLDGARRVVQSAASRPREAYRTRSLLTIDHQSPSTDLEWTDIVRVDKRKRLVGDRAREEFEKRLKHEVVDLTLDSEDD</sequence>
<protein>
    <submittedName>
        <fullName evidence="1">Uncharacterized protein</fullName>
    </submittedName>
</protein>
<proteinExistence type="predicted"/>
<dbReference type="Proteomes" id="UP001144978">
    <property type="component" value="Unassembled WGS sequence"/>
</dbReference>
<reference evidence="1" key="1">
    <citation type="submission" date="2022-08" db="EMBL/GenBank/DDBJ databases">
        <title>Genome Sequence of Pycnoporus sanguineus.</title>
        <authorList>
            <person name="Buettner E."/>
        </authorList>
    </citation>
    <scope>NUCLEOTIDE SEQUENCE</scope>
    <source>
        <strain evidence="1">CG-C14</strain>
    </source>
</reference>
<dbReference type="EMBL" id="JANSHE010004566">
    <property type="protein sequence ID" value="KAJ2976459.1"/>
    <property type="molecule type" value="Genomic_DNA"/>
</dbReference>
<evidence type="ECO:0000313" key="1">
    <source>
        <dbReference type="EMBL" id="KAJ2976459.1"/>
    </source>
</evidence>
<organism evidence="1 2">
    <name type="scientific">Trametes sanguinea</name>
    <dbReference type="NCBI Taxonomy" id="158606"/>
    <lineage>
        <taxon>Eukaryota</taxon>
        <taxon>Fungi</taxon>
        <taxon>Dikarya</taxon>
        <taxon>Basidiomycota</taxon>
        <taxon>Agaricomycotina</taxon>
        <taxon>Agaricomycetes</taxon>
        <taxon>Polyporales</taxon>
        <taxon>Polyporaceae</taxon>
        <taxon>Trametes</taxon>
    </lineage>
</organism>